<dbReference type="GO" id="GO:0004222">
    <property type="term" value="F:metalloendopeptidase activity"/>
    <property type="evidence" value="ECO:0007669"/>
    <property type="project" value="InterPro"/>
</dbReference>
<feature type="compositionally biased region" description="Basic and acidic residues" evidence="1">
    <location>
        <begin position="34"/>
        <end position="43"/>
    </location>
</feature>
<dbReference type="EMBL" id="JABSTR010000008">
    <property type="protein sequence ID" value="KAH9377450.1"/>
    <property type="molecule type" value="Genomic_DNA"/>
</dbReference>
<dbReference type="Gene3D" id="1.10.1380.10">
    <property type="entry name" value="Neutral endopeptidase , domain2"/>
    <property type="match status" value="2"/>
</dbReference>
<dbReference type="Gene3D" id="3.40.390.10">
    <property type="entry name" value="Collagenase (Catalytic Domain)"/>
    <property type="match status" value="3"/>
</dbReference>
<dbReference type="InterPro" id="IPR024079">
    <property type="entry name" value="MetalloPept_cat_dom_sf"/>
</dbReference>
<feature type="compositionally biased region" description="Basic and acidic residues" evidence="1">
    <location>
        <begin position="78"/>
        <end position="96"/>
    </location>
</feature>
<protein>
    <submittedName>
        <fullName evidence="3">Uncharacterized protein</fullName>
    </submittedName>
</protein>
<feature type="compositionally biased region" description="Basic and acidic residues" evidence="1">
    <location>
        <begin position="150"/>
        <end position="161"/>
    </location>
</feature>
<dbReference type="InterPro" id="IPR000718">
    <property type="entry name" value="Peptidase_M13"/>
</dbReference>
<keyword evidence="4" id="KW-1185">Reference proteome</keyword>
<gene>
    <name evidence="3" type="ORF">HPB48_007051</name>
</gene>
<keyword evidence="2" id="KW-0472">Membrane</keyword>
<evidence type="ECO:0000256" key="2">
    <source>
        <dbReference type="SAM" id="Phobius"/>
    </source>
</evidence>
<evidence type="ECO:0000313" key="3">
    <source>
        <dbReference type="EMBL" id="KAH9377450.1"/>
    </source>
</evidence>
<dbReference type="SUPFAM" id="SSF55486">
    <property type="entry name" value="Metalloproteases ('zincins'), catalytic domain"/>
    <property type="match status" value="2"/>
</dbReference>
<dbReference type="OrthoDB" id="6507411at2759"/>
<dbReference type="GO" id="GO:0016485">
    <property type="term" value="P:protein processing"/>
    <property type="evidence" value="ECO:0007669"/>
    <property type="project" value="TreeGrafter"/>
</dbReference>
<feature type="compositionally biased region" description="Basic and acidic residues" evidence="1">
    <location>
        <begin position="543"/>
        <end position="561"/>
    </location>
</feature>
<name>A0A9J6GQA8_HAELO</name>
<accession>A0A9J6GQA8</accession>
<feature type="compositionally biased region" description="Polar residues" evidence="1">
    <location>
        <begin position="562"/>
        <end position="573"/>
    </location>
</feature>
<feature type="region of interest" description="Disordered" evidence="1">
    <location>
        <begin position="523"/>
        <end position="610"/>
    </location>
</feature>
<feature type="region of interest" description="Disordered" evidence="1">
    <location>
        <begin position="1"/>
        <end position="161"/>
    </location>
</feature>
<feature type="compositionally biased region" description="Basic residues" evidence="1">
    <location>
        <begin position="1"/>
        <end position="11"/>
    </location>
</feature>
<feature type="compositionally biased region" description="Low complexity" evidence="1">
    <location>
        <begin position="578"/>
        <end position="588"/>
    </location>
</feature>
<organism evidence="3 4">
    <name type="scientific">Haemaphysalis longicornis</name>
    <name type="common">Bush tick</name>
    <dbReference type="NCBI Taxonomy" id="44386"/>
    <lineage>
        <taxon>Eukaryota</taxon>
        <taxon>Metazoa</taxon>
        <taxon>Ecdysozoa</taxon>
        <taxon>Arthropoda</taxon>
        <taxon>Chelicerata</taxon>
        <taxon>Arachnida</taxon>
        <taxon>Acari</taxon>
        <taxon>Parasitiformes</taxon>
        <taxon>Ixodida</taxon>
        <taxon>Ixodoidea</taxon>
        <taxon>Ixodidae</taxon>
        <taxon>Haemaphysalinae</taxon>
        <taxon>Haemaphysalis</taxon>
    </lineage>
</organism>
<keyword evidence="2" id="KW-1133">Transmembrane helix</keyword>
<reference evidence="3 4" key="1">
    <citation type="journal article" date="2020" name="Cell">
        <title>Large-Scale Comparative Analyses of Tick Genomes Elucidate Their Genetic Diversity and Vector Capacities.</title>
        <authorList>
            <consortium name="Tick Genome and Microbiome Consortium (TIGMIC)"/>
            <person name="Jia N."/>
            <person name="Wang J."/>
            <person name="Shi W."/>
            <person name="Du L."/>
            <person name="Sun Y."/>
            <person name="Zhan W."/>
            <person name="Jiang J.F."/>
            <person name="Wang Q."/>
            <person name="Zhang B."/>
            <person name="Ji P."/>
            <person name="Bell-Sakyi L."/>
            <person name="Cui X.M."/>
            <person name="Yuan T.T."/>
            <person name="Jiang B.G."/>
            <person name="Yang W.F."/>
            <person name="Lam T.T."/>
            <person name="Chang Q.C."/>
            <person name="Ding S.J."/>
            <person name="Wang X.J."/>
            <person name="Zhu J.G."/>
            <person name="Ruan X.D."/>
            <person name="Zhao L."/>
            <person name="Wei J.T."/>
            <person name="Ye R.Z."/>
            <person name="Que T.C."/>
            <person name="Du C.H."/>
            <person name="Zhou Y.H."/>
            <person name="Cheng J.X."/>
            <person name="Dai P.F."/>
            <person name="Guo W.B."/>
            <person name="Han X.H."/>
            <person name="Huang E.J."/>
            <person name="Li L.F."/>
            <person name="Wei W."/>
            <person name="Gao Y.C."/>
            <person name="Liu J.Z."/>
            <person name="Shao H.Z."/>
            <person name="Wang X."/>
            <person name="Wang C.C."/>
            <person name="Yang T.C."/>
            <person name="Huo Q.B."/>
            <person name="Li W."/>
            <person name="Chen H.Y."/>
            <person name="Chen S.E."/>
            <person name="Zhou L.G."/>
            <person name="Ni X.B."/>
            <person name="Tian J.H."/>
            <person name="Sheng Y."/>
            <person name="Liu T."/>
            <person name="Pan Y.S."/>
            <person name="Xia L.Y."/>
            <person name="Li J."/>
            <person name="Zhao F."/>
            <person name="Cao W.C."/>
        </authorList>
    </citation>
    <scope>NUCLEOTIDE SEQUENCE [LARGE SCALE GENOMIC DNA]</scope>
    <source>
        <strain evidence="3">HaeL-2018</strain>
    </source>
</reference>
<dbReference type="PROSITE" id="PS51885">
    <property type="entry name" value="NEPRILYSIN"/>
    <property type="match status" value="1"/>
</dbReference>
<sequence length="1333" mass="147575">MSTARKNKKEKSKLSPRMPERSSGKKRSGTVPFRGREAAKDEDTTYCSVEAKADNAQFSNEASVDAQDKYIAQRRHNDKAAKKIERPTSLKSDARSNGKTVIQNQKQLPPGATKLQKKAAEQEPRGGTYRGRKAVFPETAPAKTNASEADATRKVGDKEMERAQWRRDRVAYEQKPGDLNTTKAVYKAVSFQQSKVLLVEQSPGYQGMAHRKSSFPINDRNAIKRNKRILRTGMPNQPDCEVERQYVARALISPPTSPPRSSVPMEQDGRDTHTQCFRKGVVFGSPSFHYGKKPLSTSASVDGRIPQGWSFEHHVPDRQQVPSGRVMQHGPPPFLAAEGTSRSPSFQYVAGNTRAPFYAQSRSRMGSTMLQESPARALPLCAENPLPMSRFPATCTPPHHVASGGADRTQSLSAFRRIPPPAVFHQQPCFYRKRFCTPEGTDFVVSLNGGSHTAMPNSAPGAVTKPPEMFRGASIPNRDRTEASFPNRQVMFRGNSVECPSGLVRSATTAAALNPTIHLPPPEAVCTQGAASEPTTPHAAVRSAEDQARRAKSIQSKEHSRSPSSHVFYTVSDSEQRSTMSSKGSASSGLQIEHVSERNSANPRASTSTNSIISTGEQRLHEEFGHKFHQPASVILYGVLGVAAFVAIAAGITSYLGRYTASSLLYDITDSGGDVVGSHAGPRVLSPTFKKGTSVSPKKQCRNPWCSEQMAALIRSLDASVRPCQDFYGHVCTQPRVRNGKAAKQLAQPTEARVMSFLQGIGKVGREAHVVRASARLWQDCVDVPNLRRLGNVPLEDLLKLTGLGGWPYRIDDALPDVWVAAGKLQRLMELAPLVEVNVRADNTLRLSHGYRNGSVGADDVLTAMLTMHQNRPWLRPLAEDVAALCNKMDGLLQSHEPLVPHHQLSDADSVLRPFLQVALEGVRPDARVVRTELDNFIDPLVQLVGETRPETVLNLLGYRLVRHVDVFIPTAVKADIKSGALYRRRSRCSRVVLEDALTADAAEYVRYAALRSQLDFDGILSVEKHLKRVLHAKLAGLPWMDHQTRQRAQQRLRDMKVRFSDDRNEGSNGRTPVRLPKALPSQALATYQRFRAARFRSRMLRVDAVQDNRTDPDCTHDGSNNDPLAYHVQVLHLRLSSALEGRDPRNQLWPVLQAARLAPILSRCMLRVLLLPETPTDHGAQHGGKRVAPSAGFKRFLACLRAQHPHGTSASTGSGRRMFGAIHSAALEPARSAYDEYVVRLARKTPLEQLMGRRGPRALQEWNQTFYVAYARSMCETRHRHGPNEPQVPPRELVNGPLSNDRGFHRAFHCLRGEQMRPESTCRFWDDSPNDT</sequence>
<dbReference type="VEuPathDB" id="VectorBase:HLOH_041000"/>
<feature type="transmembrane region" description="Helical" evidence="2">
    <location>
        <begin position="634"/>
        <end position="656"/>
    </location>
</feature>
<dbReference type="Proteomes" id="UP000821853">
    <property type="component" value="Unassembled WGS sequence"/>
</dbReference>
<feature type="compositionally biased region" description="Polar residues" evidence="1">
    <location>
        <begin position="97"/>
        <end position="107"/>
    </location>
</feature>
<evidence type="ECO:0000256" key="1">
    <source>
        <dbReference type="SAM" id="MobiDB-lite"/>
    </source>
</evidence>
<dbReference type="PANTHER" id="PTHR11733:SF241">
    <property type="entry name" value="GH26575P-RELATED"/>
    <property type="match status" value="1"/>
</dbReference>
<comment type="caution">
    <text evidence="3">The sequence shown here is derived from an EMBL/GenBank/DDBJ whole genome shotgun (WGS) entry which is preliminary data.</text>
</comment>
<dbReference type="PANTHER" id="PTHR11733">
    <property type="entry name" value="ZINC METALLOPROTEASE FAMILY M13 NEPRILYSIN-RELATED"/>
    <property type="match status" value="1"/>
</dbReference>
<keyword evidence="2" id="KW-0812">Transmembrane</keyword>
<dbReference type="GO" id="GO:0005886">
    <property type="term" value="C:plasma membrane"/>
    <property type="evidence" value="ECO:0007669"/>
    <property type="project" value="TreeGrafter"/>
</dbReference>
<evidence type="ECO:0000313" key="4">
    <source>
        <dbReference type="Proteomes" id="UP000821853"/>
    </source>
</evidence>
<proteinExistence type="predicted"/>
<feature type="compositionally biased region" description="Polar residues" evidence="1">
    <location>
        <begin position="598"/>
        <end position="610"/>
    </location>
</feature>
<dbReference type="InterPro" id="IPR042089">
    <property type="entry name" value="Peptidase_M13_dom_2"/>
</dbReference>